<gene>
    <name evidence="2" type="ORF">DBT_0522</name>
</gene>
<evidence type="ECO:0000313" key="2">
    <source>
        <dbReference type="EMBL" id="OCC16060.1"/>
    </source>
</evidence>
<protein>
    <submittedName>
        <fullName evidence="2">Uncharacterized protein</fullName>
    </submittedName>
</protein>
<dbReference type="AlphaFoldDB" id="A0A1B9F832"/>
<sequence length="67" mass="7880">MKKEIFIIINILLTFLTSISFAEEAIKPKIIPSKATLKNITKEIQEKKRNLKQSKKTKKRFSIQLNY</sequence>
<dbReference type="Proteomes" id="UP000093080">
    <property type="component" value="Unassembled WGS sequence"/>
</dbReference>
<organism evidence="2 3">
    <name type="scientific">Dissulfuribacter thermophilus</name>
    <dbReference type="NCBI Taxonomy" id="1156395"/>
    <lineage>
        <taxon>Bacteria</taxon>
        <taxon>Pseudomonadati</taxon>
        <taxon>Thermodesulfobacteriota</taxon>
        <taxon>Dissulfuribacteria</taxon>
        <taxon>Dissulfuribacterales</taxon>
        <taxon>Dissulfuribacteraceae</taxon>
        <taxon>Dissulfuribacter</taxon>
    </lineage>
</organism>
<proteinExistence type="predicted"/>
<dbReference type="EMBL" id="MAGO01000002">
    <property type="protein sequence ID" value="OCC16060.1"/>
    <property type="molecule type" value="Genomic_DNA"/>
</dbReference>
<evidence type="ECO:0000313" key="3">
    <source>
        <dbReference type="Proteomes" id="UP000093080"/>
    </source>
</evidence>
<evidence type="ECO:0000256" key="1">
    <source>
        <dbReference type="SAM" id="MobiDB-lite"/>
    </source>
</evidence>
<comment type="caution">
    <text evidence="2">The sequence shown here is derived from an EMBL/GenBank/DDBJ whole genome shotgun (WGS) entry which is preliminary data.</text>
</comment>
<keyword evidence="3" id="KW-1185">Reference proteome</keyword>
<dbReference type="STRING" id="1156395.DBT_0522"/>
<feature type="compositionally biased region" description="Basic residues" evidence="1">
    <location>
        <begin position="49"/>
        <end position="61"/>
    </location>
</feature>
<feature type="region of interest" description="Disordered" evidence="1">
    <location>
        <begin position="48"/>
        <end position="67"/>
    </location>
</feature>
<name>A0A1B9F832_9BACT</name>
<reference evidence="2 3" key="1">
    <citation type="submission" date="2016-06" db="EMBL/GenBank/DDBJ databases">
        <title>Respiratory ammonification of nitrate coupled to the oxidation of elemental sulfur in deep-sea autotrophic thermophilic bacteria.</title>
        <authorList>
            <person name="Slobodkina G.B."/>
            <person name="Mardanov A.V."/>
            <person name="Ravin N.V."/>
            <person name="Frolova A.A."/>
            <person name="Viryasiv M.B."/>
            <person name="Chernyh N.A."/>
            <person name="Bonch-Osmolovskaya E.A."/>
            <person name="Slobodkin A.I."/>
        </authorList>
    </citation>
    <scope>NUCLEOTIDE SEQUENCE [LARGE SCALE GENOMIC DNA]</scope>
    <source>
        <strain evidence="2 3">S69</strain>
    </source>
</reference>
<accession>A0A1B9F832</accession>